<dbReference type="OrthoDB" id="446168at2759"/>
<evidence type="ECO:0000256" key="1">
    <source>
        <dbReference type="SAM" id="MobiDB-lite"/>
    </source>
</evidence>
<evidence type="ECO:0000313" key="2">
    <source>
        <dbReference type="EMBL" id="PUU83937.1"/>
    </source>
</evidence>
<dbReference type="Proteomes" id="UP000244722">
    <property type="component" value="Unassembled WGS sequence"/>
</dbReference>
<dbReference type="InterPro" id="IPR036420">
    <property type="entry name" value="BRCT_dom_sf"/>
</dbReference>
<name>A0A2T7A865_TUBBO</name>
<proteinExistence type="predicted"/>
<feature type="region of interest" description="Disordered" evidence="1">
    <location>
        <begin position="214"/>
        <end position="307"/>
    </location>
</feature>
<comment type="caution">
    <text evidence="2">The sequence shown here is derived from an EMBL/GenBank/DDBJ whole genome shotgun (WGS) entry which is preliminary data.</text>
</comment>
<evidence type="ECO:0008006" key="4">
    <source>
        <dbReference type="Google" id="ProtNLM"/>
    </source>
</evidence>
<dbReference type="STRING" id="42251.A0A2T7A865"/>
<gene>
    <name evidence="2" type="ORF">B9Z19DRAFT_1189203</name>
</gene>
<dbReference type="EMBL" id="NESQ01000005">
    <property type="protein sequence ID" value="PUU83937.1"/>
    <property type="molecule type" value="Genomic_DNA"/>
</dbReference>
<keyword evidence="3" id="KW-1185">Reference proteome</keyword>
<dbReference type="Gene3D" id="3.40.50.10190">
    <property type="entry name" value="BRCT domain"/>
    <property type="match status" value="1"/>
</dbReference>
<sequence length="307" mass="32637">MASSSAAATTTTTTLHPWEIEALKETSWKFEGQLRKFTEAEARALIISHGGRMAEQNETATHTLEPGSGALFLMYAGSKRATVFEAGFITYIRSKAIGKRMNFAKPGCLEDLVFAVLGTLPWLTVSEVGEIVGESGGALLRKGKRQKVPIEKPLDYIIVGEGADPADIQAARSLGIDVIDEQGLFDVVHDKDGMRTKKTGVTESRAEKFFKAYREGGGEENEKENAGEGSGGGVSMNNTANIQYPAPMGAPLPTPGGGMNNPEDALAPGAKRKESYPAMAVDGANPPPQKRQETSSARGANAPIVLE</sequence>
<accession>A0A2T7A865</accession>
<organism evidence="2 3">
    <name type="scientific">Tuber borchii</name>
    <name type="common">White truffle</name>
    <dbReference type="NCBI Taxonomy" id="42251"/>
    <lineage>
        <taxon>Eukaryota</taxon>
        <taxon>Fungi</taxon>
        <taxon>Dikarya</taxon>
        <taxon>Ascomycota</taxon>
        <taxon>Pezizomycotina</taxon>
        <taxon>Pezizomycetes</taxon>
        <taxon>Pezizales</taxon>
        <taxon>Tuberaceae</taxon>
        <taxon>Tuber</taxon>
    </lineage>
</organism>
<evidence type="ECO:0000313" key="3">
    <source>
        <dbReference type="Proteomes" id="UP000244722"/>
    </source>
</evidence>
<dbReference type="AlphaFoldDB" id="A0A2T7A865"/>
<protein>
    <recommendedName>
        <fullName evidence="4">BRCT domain-containing protein</fullName>
    </recommendedName>
</protein>
<reference evidence="2 3" key="1">
    <citation type="submission" date="2017-04" db="EMBL/GenBank/DDBJ databases">
        <title>Draft genome sequence of Tuber borchii Vittad., a whitish edible truffle.</title>
        <authorList>
            <consortium name="DOE Joint Genome Institute"/>
            <person name="Murat C."/>
            <person name="Kuo A."/>
            <person name="Barry K.W."/>
            <person name="Clum A."/>
            <person name="Dockter R.B."/>
            <person name="Fauchery L."/>
            <person name="Iotti M."/>
            <person name="Kohler A."/>
            <person name="Labutti K."/>
            <person name="Lindquist E.A."/>
            <person name="Lipzen A."/>
            <person name="Ohm R.A."/>
            <person name="Wang M."/>
            <person name="Grigoriev I.V."/>
            <person name="Zambonelli A."/>
            <person name="Martin F.M."/>
        </authorList>
    </citation>
    <scope>NUCLEOTIDE SEQUENCE [LARGE SCALE GENOMIC DNA]</scope>
    <source>
        <strain evidence="2 3">Tbo3840</strain>
    </source>
</reference>